<reference evidence="1" key="2">
    <citation type="journal article" date="2015" name="Data Brief">
        <title>Shoot transcriptome of the giant reed, Arundo donax.</title>
        <authorList>
            <person name="Barrero R.A."/>
            <person name="Guerrero F.D."/>
            <person name="Moolhuijzen P."/>
            <person name="Goolsby J.A."/>
            <person name="Tidwell J."/>
            <person name="Bellgard S.E."/>
            <person name="Bellgard M.I."/>
        </authorList>
    </citation>
    <scope>NUCLEOTIDE SEQUENCE</scope>
    <source>
        <tissue evidence="1">Shoot tissue taken approximately 20 cm above the soil surface</tissue>
    </source>
</reference>
<accession>A0A0A9HT48</accession>
<name>A0A0A9HT48_ARUDO</name>
<sequence length="69" mass="7528">MLHHSFFTCTSITHFNDVPARHISIASVLASANGVGFAFPIVRTSHLLMTPSDEAEAIRLESSDPSFQL</sequence>
<reference evidence="1" key="1">
    <citation type="submission" date="2014-09" db="EMBL/GenBank/DDBJ databases">
        <authorList>
            <person name="Magalhaes I.L.F."/>
            <person name="Oliveira U."/>
            <person name="Santos F.R."/>
            <person name="Vidigal T.H.D.A."/>
            <person name="Brescovit A.D."/>
            <person name="Santos A.J."/>
        </authorList>
    </citation>
    <scope>NUCLEOTIDE SEQUENCE</scope>
    <source>
        <tissue evidence="1">Shoot tissue taken approximately 20 cm above the soil surface</tissue>
    </source>
</reference>
<dbReference type="AlphaFoldDB" id="A0A0A9HT48"/>
<organism evidence="1">
    <name type="scientific">Arundo donax</name>
    <name type="common">Giant reed</name>
    <name type="synonym">Donax arundinaceus</name>
    <dbReference type="NCBI Taxonomy" id="35708"/>
    <lineage>
        <taxon>Eukaryota</taxon>
        <taxon>Viridiplantae</taxon>
        <taxon>Streptophyta</taxon>
        <taxon>Embryophyta</taxon>
        <taxon>Tracheophyta</taxon>
        <taxon>Spermatophyta</taxon>
        <taxon>Magnoliopsida</taxon>
        <taxon>Liliopsida</taxon>
        <taxon>Poales</taxon>
        <taxon>Poaceae</taxon>
        <taxon>PACMAD clade</taxon>
        <taxon>Arundinoideae</taxon>
        <taxon>Arundineae</taxon>
        <taxon>Arundo</taxon>
    </lineage>
</organism>
<protein>
    <submittedName>
        <fullName evidence="1">Uncharacterized protein</fullName>
    </submittedName>
</protein>
<evidence type="ECO:0000313" key="1">
    <source>
        <dbReference type="EMBL" id="JAE38046.1"/>
    </source>
</evidence>
<dbReference type="EMBL" id="GBRH01159850">
    <property type="protein sequence ID" value="JAE38046.1"/>
    <property type="molecule type" value="Transcribed_RNA"/>
</dbReference>
<proteinExistence type="predicted"/>